<dbReference type="HOGENOM" id="CLU_001890_4_0_7"/>
<name>C7LQJ8_DESBD</name>
<reference evidence="1 2" key="1">
    <citation type="journal article" date="2009" name="Stand. Genomic Sci.">
        <title>Complete genome sequence of Desulfomicrobium baculatum type strain (X).</title>
        <authorList>
            <person name="Copeland A."/>
            <person name="Spring S."/>
            <person name="Goker M."/>
            <person name="Schneider S."/>
            <person name="Lapidus A."/>
            <person name="Del Rio T.G."/>
            <person name="Tice H."/>
            <person name="Cheng J.F."/>
            <person name="Chen F."/>
            <person name="Nolan M."/>
            <person name="Bruce D."/>
            <person name="Goodwin L."/>
            <person name="Pitluck S."/>
            <person name="Ivanova N."/>
            <person name="Mavrommatis K."/>
            <person name="Ovchinnikova G."/>
            <person name="Pati A."/>
            <person name="Chen A."/>
            <person name="Palaniappan K."/>
            <person name="Land M."/>
            <person name="Hauser L."/>
            <person name="Chang Y.J."/>
            <person name="Jeffries C.C."/>
            <person name="Meincke L."/>
            <person name="Sims D."/>
            <person name="Brettin T."/>
            <person name="Detter J.C."/>
            <person name="Han C."/>
            <person name="Chain P."/>
            <person name="Bristow J."/>
            <person name="Eisen J.A."/>
            <person name="Markowitz V."/>
            <person name="Hugenholtz P."/>
            <person name="Kyrpides N.C."/>
            <person name="Klenk H.P."/>
            <person name="Lucas S."/>
        </authorList>
    </citation>
    <scope>NUCLEOTIDE SEQUENCE [LARGE SCALE GENOMIC DNA]</scope>
    <source>
        <strain evidence="2">DSM 4028 / VKM B-1378 / X</strain>
    </source>
</reference>
<dbReference type="KEGG" id="dba:Dbac_3432"/>
<dbReference type="SUPFAM" id="SSF53300">
    <property type="entry name" value="vWA-like"/>
    <property type="match status" value="1"/>
</dbReference>
<proteinExistence type="predicted"/>
<protein>
    <submittedName>
        <fullName evidence="1">Tfp pilus assembly protein tip-associated adhesin PilY1-like protein</fullName>
    </submittedName>
</protein>
<organism evidence="1 2">
    <name type="scientific">Desulfomicrobium baculatum (strain DSM 4028 / VKM B-1378 / X)</name>
    <name type="common">Desulfovibrio baculatus</name>
    <dbReference type="NCBI Taxonomy" id="525897"/>
    <lineage>
        <taxon>Bacteria</taxon>
        <taxon>Pseudomonadati</taxon>
        <taxon>Thermodesulfobacteriota</taxon>
        <taxon>Desulfovibrionia</taxon>
        <taxon>Desulfovibrionales</taxon>
        <taxon>Desulfomicrobiaceae</taxon>
        <taxon>Desulfomicrobium</taxon>
    </lineage>
</organism>
<dbReference type="eggNOG" id="COG2032">
    <property type="taxonomic scope" value="Bacteria"/>
</dbReference>
<accession>C7LQJ8</accession>
<dbReference type="OrthoDB" id="7156875at2"/>
<keyword evidence="2" id="KW-1185">Reference proteome</keyword>
<dbReference type="EMBL" id="CP001629">
    <property type="protein sequence ID" value="ACU91504.1"/>
    <property type="molecule type" value="Genomic_DNA"/>
</dbReference>
<dbReference type="InterPro" id="IPR036465">
    <property type="entry name" value="vWFA_dom_sf"/>
</dbReference>
<dbReference type="eggNOG" id="COG3419">
    <property type="taxonomic scope" value="Bacteria"/>
</dbReference>
<gene>
    <name evidence="1" type="ordered locus">Dbac_3432</name>
</gene>
<dbReference type="STRING" id="525897.Dbac_3432"/>
<evidence type="ECO:0000313" key="2">
    <source>
        <dbReference type="Proteomes" id="UP000002216"/>
    </source>
</evidence>
<dbReference type="RefSeq" id="WP_015775591.1">
    <property type="nucleotide sequence ID" value="NC_013173.1"/>
</dbReference>
<dbReference type="Gene3D" id="3.40.50.410">
    <property type="entry name" value="von Willebrand factor, type A domain"/>
    <property type="match status" value="1"/>
</dbReference>
<sequence length="1281" mass="140259">MSRKIGNAIWIVACALFLLASEARAYRASDFHWLPPFLPMEEKPSLTFILDTSSSMLKRAYSDPFNGTREYYGYFDPHSSYSYNAESDTPHFFADNATGEWNGNFLNWAAMLRIDVARKVLTGGKFEDGSVYYESEPLGHEAEEFAFNATELTDGMTPLHGAVTITPRDDEGLMLVSGEERYALRVKNEGKNEGGLLQATKNKARVALFTFEDGGHHQFPMTDNAAELEQIIGVVNSVNPRGVAPLAKTLHEVYEYLRHDGGRGQKTDDPFYFPSKGQTAPCTKQSVILFSAGESSSDHGVPAEFKNTAAIKRNDKQYVLGQDGSTFLIDAAYLGHTTDLRPEDDMEGIQNWDFYAVSLADGPGYLLQDAARHGKFSDLNGNNLPDLDEEFNSGGDGLPDNFFTPQSGHELKTTLTRALLPDAPPVVSGTATAVSTRTRSGEGAAYQAVFFPPGRTNQTAPPWSGDVHAYLLDAQGNLREAIKSSDQGDENTAGRVIEFTGEKIYVHADADDNGLIDEEERNATALDGLGDIEFQWSASTWLNKLTNDEAITQRSSYASVAPNRYIMTFVDINQNMVADEDNGEIQDFALPAKPEEAKLNSPDYFHNYLTLYESTSGTMGLDLTNTVQKKIHDLRKDNPLEFVNFQATVAKRQVDFIRGMDVGDATVEEIPDESRNRTQESITWRLGDIVFSSPTVVGKPAENYHLIYNDTTYERFLTKYLGRRQVVYVGANDGILHAFNGGFWNAGTRTFDDALDGRIEFELGQELWAYVPYNQLPHLKWLMHPDYGEDLHVAYMDLTPKVFDARIFVMSDGVTSVDEARYPGGWGTILVAGMRMGGAAMEVDIDKTDGDDFKEGLDRTVSSAYVIMDVTDPESPPNVLAEISLPGQGFTTCIPAVMPMSSPNAQNADENKWYLVFGSGPADASGRADRSTLMREKSDQPGKLFVLDLSALYVEKAVKTVDSTGLASSQGDPFAFTEAGSFISGPVGVDLDIPSKNSTGKLSTDLVYFGTVAGDSASPAGKVYRLRTGNGPPDGWQTSTLVDVAEPVSAAPSVAMDEQGSLWVYFGTGRFFNRDDIPQTVPMGFYGIREPETAGTRTWDTVFTSLLFDSSKVAVTRGTCGEGKFSEDCVEIIQMDESSNATRDWAWLTSAQEQAPGWKQTFSAAGERVLGQAAVLGGSVVFTSVIPAQEICAAGGASRLWSLSYKTGTPYFWPSLEHPGGNFPAFVELGQGLAARPILHVGEKRAVKAFTPLTSGEIFAPEVDPSLTFKSGGLFWRKNTY</sequence>
<dbReference type="Proteomes" id="UP000002216">
    <property type="component" value="Chromosome"/>
</dbReference>
<evidence type="ECO:0000313" key="1">
    <source>
        <dbReference type="EMBL" id="ACU91504.1"/>
    </source>
</evidence>